<comment type="caution">
    <text evidence="1">The sequence shown here is derived from an EMBL/GenBank/DDBJ whole genome shotgun (WGS) entry which is preliminary data.</text>
</comment>
<evidence type="ECO:0008006" key="3">
    <source>
        <dbReference type="Google" id="ProtNLM"/>
    </source>
</evidence>
<gene>
    <name evidence="1" type="ORF">JOC54_000188</name>
</gene>
<organism evidence="1 2">
    <name type="scientific">Shouchella xiaoxiensis</name>
    <dbReference type="NCBI Taxonomy" id="766895"/>
    <lineage>
        <taxon>Bacteria</taxon>
        <taxon>Bacillati</taxon>
        <taxon>Bacillota</taxon>
        <taxon>Bacilli</taxon>
        <taxon>Bacillales</taxon>
        <taxon>Bacillaceae</taxon>
        <taxon>Shouchella</taxon>
    </lineage>
</organism>
<sequence length="129" mass="14119">MNSRSLCEQCAQIVNGTASIMHGVCSISIPRQLTATIQGRPTKGAIHAGITFESIDAQGNALNLGEFVVTEKELHPFTQALMQQGILISAIHNHWIFSEPNLLYVHFQAVEPPIQFAQKAANALHTIQF</sequence>
<accession>A0ABS2SN59</accession>
<evidence type="ECO:0000313" key="2">
    <source>
        <dbReference type="Proteomes" id="UP001179280"/>
    </source>
</evidence>
<name>A0ABS2SN59_9BACI</name>
<dbReference type="InterPro" id="IPR011094">
    <property type="entry name" value="Uncharacterised_LppY/LpqO"/>
</dbReference>
<dbReference type="RefSeq" id="WP_204463699.1">
    <property type="nucleotide sequence ID" value="NZ_JAFBCV010000001.1"/>
</dbReference>
<keyword evidence="2" id="KW-1185">Reference proteome</keyword>
<dbReference type="Proteomes" id="UP001179280">
    <property type="component" value="Unassembled WGS sequence"/>
</dbReference>
<reference evidence="1" key="1">
    <citation type="submission" date="2021-01" db="EMBL/GenBank/DDBJ databases">
        <title>Genomic Encyclopedia of Type Strains, Phase IV (KMG-IV): sequencing the most valuable type-strain genomes for metagenomic binning, comparative biology and taxonomic classification.</title>
        <authorList>
            <person name="Goeker M."/>
        </authorList>
    </citation>
    <scope>NUCLEOTIDE SEQUENCE</scope>
    <source>
        <strain evidence="1">DSM 21943</strain>
    </source>
</reference>
<proteinExistence type="predicted"/>
<evidence type="ECO:0000313" key="1">
    <source>
        <dbReference type="EMBL" id="MBM7836957.1"/>
    </source>
</evidence>
<protein>
    <recommendedName>
        <fullName evidence="3">DUF1259 domain-containing protein</fullName>
    </recommendedName>
</protein>
<dbReference type="Pfam" id="PF07485">
    <property type="entry name" value="DUF1529"/>
    <property type="match status" value="1"/>
</dbReference>
<dbReference type="EMBL" id="JAFBCV010000001">
    <property type="protein sequence ID" value="MBM7836957.1"/>
    <property type="molecule type" value="Genomic_DNA"/>
</dbReference>